<dbReference type="GO" id="GO:0000150">
    <property type="term" value="F:DNA strand exchange activity"/>
    <property type="evidence" value="ECO:0007669"/>
    <property type="project" value="InterPro"/>
</dbReference>
<dbReference type="OrthoDB" id="9797501at2"/>
<dbReference type="Pfam" id="PF00239">
    <property type="entry name" value="Resolvase"/>
    <property type="match status" value="1"/>
</dbReference>
<proteinExistence type="predicted"/>
<dbReference type="Gene3D" id="3.40.50.1390">
    <property type="entry name" value="Resolvase, N-terminal catalytic domain"/>
    <property type="match status" value="1"/>
</dbReference>
<accession>A0A2P5SZ81</accession>
<geneLocation type="plasmid" evidence="2">
    <name>pSOE1</name>
</geneLocation>
<dbReference type="EMBL" id="PDKT01000009">
    <property type="protein sequence ID" value="PPI87635.1"/>
    <property type="molecule type" value="Genomic_DNA"/>
</dbReference>
<comment type="caution">
    <text evidence="2">The sequence shown here is derived from an EMBL/GenBank/DDBJ whole genome shotgun (WGS) entry which is preliminary data.</text>
</comment>
<protein>
    <recommendedName>
        <fullName evidence="1">Resolvase/invertase-type recombinase catalytic domain-containing protein</fullName>
    </recommendedName>
</protein>
<dbReference type="PROSITE" id="PS51736">
    <property type="entry name" value="RECOMBINASES_3"/>
    <property type="match status" value="1"/>
</dbReference>
<organism evidence="2">
    <name type="scientific">Candidatus Pantoea edessiphila</name>
    <dbReference type="NCBI Taxonomy" id="2044610"/>
    <lineage>
        <taxon>Bacteria</taxon>
        <taxon>Pseudomonadati</taxon>
        <taxon>Pseudomonadota</taxon>
        <taxon>Gammaproteobacteria</taxon>
        <taxon>Enterobacterales</taxon>
        <taxon>Erwiniaceae</taxon>
        <taxon>Pantoea</taxon>
    </lineage>
</organism>
<dbReference type="Proteomes" id="UP000296153">
    <property type="component" value="Plasmid pSOE1"/>
</dbReference>
<dbReference type="GO" id="GO:0003677">
    <property type="term" value="F:DNA binding"/>
    <property type="evidence" value="ECO:0007669"/>
    <property type="project" value="InterPro"/>
</dbReference>
<reference evidence="2" key="1">
    <citation type="journal article" date="2018" name="Genome Biol. Evol.">
        <title>Cladogenesis and Genomic Streamlining in Extracellular Endosymbionts of Tropical Stink Bugs.</title>
        <authorList>
            <person name="Otero-Bravo A."/>
            <person name="Goffredi S."/>
            <person name="Sabree Z.L."/>
        </authorList>
    </citation>
    <scope>NUCLEOTIDE SEQUENCE [LARGE SCALE GENOMIC DNA]</scope>
    <source>
        <strain evidence="2">SoEE</strain>
        <plasmid evidence="2">pSOE1</plasmid>
    </source>
</reference>
<dbReference type="InterPro" id="IPR036162">
    <property type="entry name" value="Resolvase-like_N_sf"/>
</dbReference>
<gene>
    <name evidence="2" type="ORF">CRV12_03680</name>
</gene>
<feature type="domain" description="Resolvase/invertase-type recombinase catalytic" evidence="1">
    <location>
        <begin position="1"/>
        <end position="46"/>
    </location>
</feature>
<evidence type="ECO:0000259" key="1">
    <source>
        <dbReference type="PROSITE" id="PS51736"/>
    </source>
</evidence>
<dbReference type="InterPro" id="IPR006119">
    <property type="entry name" value="Resolv_N"/>
</dbReference>
<name>A0A2P5SZ81_9GAMM</name>
<dbReference type="SUPFAM" id="SSF53041">
    <property type="entry name" value="Resolvase-like"/>
    <property type="match status" value="1"/>
</dbReference>
<evidence type="ECO:0000313" key="2">
    <source>
        <dbReference type="EMBL" id="PPI87635.1"/>
    </source>
</evidence>
<keyword evidence="2" id="KW-0614">Plasmid</keyword>
<sequence length="46" mass="5485">MYLINYLGSEDVLVVWKLDRLSGSLKDLLDVIKNNLVIKFYFKMYL</sequence>
<dbReference type="AlphaFoldDB" id="A0A2P5SZ81"/>